<accession>A0A9D4HHT7</accession>
<gene>
    <name evidence="1" type="ORF">DPMN_060074</name>
</gene>
<dbReference type="EMBL" id="JAIWYP010000013">
    <property type="protein sequence ID" value="KAH3717291.1"/>
    <property type="molecule type" value="Genomic_DNA"/>
</dbReference>
<evidence type="ECO:0000313" key="2">
    <source>
        <dbReference type="Proteomes" id="UP000828390"/>
    </source>
</evidence>
<dbReference type="AlphaFoldDB" id="A0A9D4HHT7"/>
<protein>
    <submittedName>
        <fullName evidence="1">Uncharacterized protein</fullName>
    </submittedName>
</protein>
<reference evidence="1" key="2">
    <citation type="submission" date="2020-11" db="EMBL/GenBank/DDBJ databases">
        <authorList>
            <person name="McCartney M.A."/>
            <person name="Auch B."/>
            <person name="Kono T."/>
            <person name="Mallez S."/>
            <person name="Becker A."/>
            <person name="Gohl D.M."/>
            <person name="Silverstein K.A.T."/>
            <person name="Koren S."/>
            <person name="Bechman K.B."/>
            <person name="Herman A."/>
            <person name="Abrahante J.E."/>
            <person name="Garbe J."/>
        </authorList>
    </citation>
    <scope>NUCLEOTIDE SEQUENCE</scope>
    <source>
        <strain evidence="1">Duluth1</strain>
        <tissue evidence="1">Whole animal</tissue>
    </source>
</reference>
<dbReference type="Proteomes" id="UP000828390">
    <property type="component" value="Unassembled WGS sequence"/>
</dbReference>
<evidence type="ECO:0000313" key="1">
    <source>
        <dbReference type="EMBL" id="KAH3717291.1"/>
    </source>
</evidence>
<organism evidence="1 2">
    <name type="scientific">Dreissena polymorpha</name>
    <name type="common">Zebra mussel</name>
    <name type="synonym">Mytilus polymorpha</name>
    <dbReference type="NCBI Taxonomy" id="45954"/>
    <lineage>
        <taxon>Eukaryota</taxon>
        <taxon>Metazoa</taxon>
        <taxon>Spiralia</taxon>
        <taxon>Lophotrochozoa</taxon>
        <taxon>Mollusca</taxon>
        <taxon>Bivalvia</taxon>
        <taxon>Autobranchia</taxon>
        <taxon>Heteroconchia</taxon>
        <taxon>Euheterodonta</taxon>
        <taxon>Imparidentia</taxon>
        <taxon>Neoheterodontei</taxon>
        <taxon>Myida</taxon>
        <taxon>Dreissenoidea</taxon>
        <taxon>Dreissenidae</taxon>
        <taxon>Dreissena</taxon>
    </lineage>
</organism>
<proteinExistence type="predicted"/>
<reference evidence="1" key="1">
    <citation type="journal article" date="2019" name="bioRxiv">
        <title>The Genome of the Zebra Mussel, Dreissena polymorpha: A Resource for Invasive Species Research.</title>
        <authorList>
            <person name="McCartney M.A."/>
            <person name="Auch B."/>
            <person name="Kono T."/>
            <person name="Mallez S."/>
            <person name="Zhang Y."/>
            <person name="Obille A."/>
            <person name="Becker A."/>
            <person name="Abrahante J.E."/>
            <person name="Garbe J."/>
            <person name="Badalamenti J.P."/>
            <person name="Herman A."/>
            <person name="Mangelson H."/>
            <person name="Liachko I."/>
            <person name="Sullivan S."/>
            <person name="Sone E.D."/>
            <person name="Koren S."/>
            <person name="Silverstein K.A.T."/>
            <person name="Beckman K.B."/>
            <person name="Gohl D.M."/>
        </authorList>
    </citation>
    <scope>NUCLEOTIDE SEQUENCE</scope>
    <source>
        <strain evidence="1">Duluth1</strain>
        <tissue evidence="1">Whole animal</tissue>
    </source>
</reference>
<name>A0A9D4HHT7_DREPO</name>
<comment type="caution">
    <text evidence="1">The sequence shown here is derived from an EMBL/GenBank/DDBJ whole genome shotgun (WGS) entry which is preliminary data.</text>
</comment>
<sequence length="69" mass="7621">MPSASNIYGFKDSESDIDDDHEYNVCCVCDQRQPPSPNMNDHPHLKKAGANATYADIGSNLHSATKREL</sequence>
<keyword evidence="2" id="KW-1185">Reference proteome</keyword>